<feature type="signal peptide" evidence="1">
    <location>
        <begin position="1"/>
        <end position="35"/>
    </location>
</feature>
<reference evidence="2 3" key="1">
    <citation type="submission" date="2023-08" db="EMBL/GenBank/DDBJ databases">
        <authorList>
            <person name="Joshi A."/>
            <person name="Thite S."/>
        </authorList>
    </citation>
    <scope>NUCLEOTIDE SEQUENCE [LARGE SCALE GENOMIC DNA]</scope>
    <source>
        <strain evidence="2 3">1E1</strain>
    </source>
</reference>
<evidence type="ECO:0000256" key="1">
    <source>
        <dbReference type="SAM" id="SignalP"/>
    </source>
</evidence>
<name>A0ABT9GR78_9GAMM</name>
<evidence type="ECO:0008006" key="4">
    <source>
        <dbReference type="Google" id="ProtNLM"/>
    </source>
</evidence>
<dbReference type="RefSeq" id="WP_305945559.1">
    <property type="nucleotide sequence ID" value="NZ_JAUZVY010000004.1"/>
</dbReference>
<organism evidence="2 3">
    <name type="scientific">Alkalimonas delamerensis</name>
    <dbReference type="NCBI Taxonomy" id="265981"/>
    <lineage>
        <taxon>Bacteria</taxon>
        <taxon>Pseudomonadati</taxon>
        <taxon>Pseudomonadota</taxon>
        <taxon>Gammaproteobacteria</taxon>
        <taxon>Alkalimonas</taxon>
    </lineage>
</organism>
<comment type="caution">
    <text evidence="2">The sequence shown here is derived from an EMBL/GenBank/DDBJ whole genome shotgun (WGS) entry which is preliminary data.</text>
</comment>
<dbReference type="EMBL" id="JAUZVY010000004">
    <property type="protein sequence ID" value="MDP4529475.1"/>
    <property type="molecule type" value="Genomic_DNA"/>
</dbReference>
<sequence>MKYVNCFCPSEASRLRKRSLAVLAVFVGGMNTASAQEWQWHGFLSQGMIQADKSNFINQSGKPSIALTELGINGAKQLSPNFRLAGQLVYLDGGNRYPSGLKLDYLFLDWALLNQLDWQLNAYVGRFKNQHWIHSSTRDVPLTRPSIVLPQSVYFDPFRDIAVSSDGLALKSSVDTSYGHLELNWSLGATPLSEQQTKLLLGDRVDGRSRQKYVHQASAFWQPEMSHWTFGVSLLDSEFSYRDASAEFFYDADFVLQRFMLNAQYHRERWQLASELFQERMDIRGFIAPEFAIAQFGQGGYLQGIYQLSADLRIHAMADYFVANKDDRRGKELMAMTQGAIPDYFGFQHSLSVGVSRDLAPRVRVQLEHHWVHGTARLAPVVVPDLITNRHSHWQLWAIQLMYWF</sequence>
<dbReference type="SUPFAM" id="SSF56935">
    <property type="entry name" value="Porins"/>
    <property type="match status" value="1"/>
</dbReference>
<dbReference type="Proteomes" id="UP001236258">
    <property type="component" value="Unassembled WGS sequence"/>
</dbReference>
<evidence type="ECO:0000313" key="3">
    <source>
        <dbReference type="Proteomes" id="UP001236258"/>
    </source>
</evidence>
<keyword evidence="3" id="KW-1185">Reference proteome</keyword>
<feature type="chain" id="PRO_5047414066" description="Phosphate-selective porin O and P" evidence="1">
    <location>
        <begin position="36"/>
        <end position="405"/>
    </location>
</feature>
<accession>A0ABT9GR78</accession>
<protein>
    <recommendedName>
        <fullName evidence="4">Phosphate-selective porin O and P</fullName>
    </recommendedName>
</protein>
<proteinExistence type="predicted"/>
<keyword evidence="1" id="KW-0732">Signal</keyword>
<evidence type="ECO:0000313" key="2">
    <source>
        <dbReference type="EMBL" id="MDP4529475.1"/>
    </source>
</evidence>
<gene>
    <name evidence="2" type="ORF">Q3O59_10610</name>
</gene>